<evidence type="ECO:0000256" key="1">
    <source>
        <dbReference type="ARBA" id="ARBA00022729"/>
    </source>
</evidence>
<dbReference type="RefSeq" id="WP_166986306.1">
    <property type="nucleotide sequence ID" value="NZ_CP061169.1"/>
</dbReference>
<feature type="chain" id="PRO_5045344082" evidence="2">
    <location>
        <begin position="27"/>
        <end position="387"/>
    </location>
</feature>
<keyword evidence="1 2" id="KW-0732">Signal</keyword>
<reference evidence="3 4" key="1">
    <citation type="submission" date="2020-12" db="EMBL/GenBank/DDBJ databases">
        <title>Microbacterium sp. HY060.</title>
        <authorList>
            <person name="Zhou J."/>
        </authorList>
    </citation>
    <scope>NUCLEOTIDE SEQUENCE [LARGE SCALE GENOMIC DNA]</scope>
    <source>
        <strain evidence="3 4">HY60</strain>
    </source>
</reference>
<evidence type="ECO:0000256" key="2">
    <source>
        <dbReference type="SAM" id="SignalP"/>
    </source>
</evidence>
<name>A0ABX6YI53_9MICO</name>
<dbReference type="SUPFAM" id="SSF53850">
    <property type="entry name" value="Periplasmic binding protein-like II"/>
    <property type="match status" value="1"/>
</dbReference>
<gene>
    <name evidence="3" type="ORF">HCR76_17260</name>
</gene>
<proteinExistence type="predicted"/>
<dbReference type="PANTHER" id="PTHR30006">
    <property type="entry name" value="THIAMINE-BINDING PERIPLASMIC PROTEIN-RELATED"/>
    <property type="match status" value="1"/>
</dbReference>
<dbReference type="PROSITE" id="PS51257">
    <property type="entry name" value="PROKAR_LIPOPROTEIN"/>
    <property type="match status" value="1"/>
</dbReference>
<evidence type="ECO:0000313" key="3">
    <source>
        <dbReference type="EMBL" id="QPZ38501.1"/>
    </source>
</evidence>
<keyword evidence="4" id="KW-1185">Reference proteome</keyword>
<sequence length="387" mass="42045">MSKGVAGIALAAASLLALVACSPSSAPSDTVDGDDLGISDADYSLDKLVEAAKDEGPIVVLDTTGKIVDIAKTFTEKYGIEATGVKMKAGEQAEVIIREGAAGNVKNDVILMPDTQTAVADMMPRGYVTSWFPPDMASVVPEKFQDPAIVTQETNVWAYNTEVYGDTCPVDNIWQLTEDQWKGRISFQDPLLKSDYPYWFNQMQNQGDDLVADAYEDEFGEELTTDEDSATAEWVKRLASNDVVVTNSDDDAAQAVGAPGQDEPFMGFISTAKFRENESSGYKLGICDGLEPWAGRAYTKTALIAAGTASPNAAKLFVHFMFTDEGVGPQVADGKKSTNSTIGFPADEPSDLESVWDQILVFDSETAEEDFNALQDWQDFWRTHVRD</sequence>
<dbReference type="EMBL" id="CP061169">
    <property type="protein sequence ID" value="QPZ38501.1"/>
    <property type="molecule type" value="Genomic_DNA"/>
</dbReference>
<evidence type="ECO:0000313" key="4">
    <source>
        <dbReference type="Proteomes" id="UP000662814"/>
    </source>
</evidence>
<feature type="signal peptide" evidence="2">
    <location>
        <begin position="1"/>
        <end position="26"/>
    </location>
</feature>
<dbReference type="Gene3D" id="3.40.190.10">
    <property type="entry name" value="Periplasmic binding protein-like II"/>
    <property type="match status" value="2"/>
</dbReference>
<organism evidence="3 4">
    <name type="scientific">Paramicrobacterium chengjingii</name>
    <dbReference type="NCBI Taxonomy" id="2769067"/>
    <lineage>
        <taxon>Bacteria</taxon>
        <taxon>Bacillati</taxon>
        <taxon>Actinomycetota</taxon>
        <taxon>Actinomycetes</taxon>
        <taxon>Micrococcales</taxon>
        <taxon>Microbacteriaceae</taxon>
        <taxon>Paramicrobacterium</taxon>
    </lineage>
</organism>
<dbReference type="Pfam" id="PF13531">
    <property type="entry name" value="SBP_bac_11"/>
    <property type="match status" value="1"/>
</dbReference>
<dbReference type="Proteomes" id="UP000662814">
    <property type="component" value="Chromosome"/>
</dbReference>
<protein>
    <submittedName>
        <fullName evidence="3">ABC transporter substrate-binding protein</fullName>
    </submittedName>
</protein>
<accession>A0ABX6YI53</accession>